<accession>A0A0D2JEN3</accession>
<comment type="caution">
    <text evidence="7">The sequence shown here is derived from an EMBL/GenBank/DDBJ whole genome shotgun (WGS) entry which is preliminary data.</text>
</comment>
<sequence length="268" mass="30884">MNSISFISSISQFMALVHRDIHMLKNRIWTYVINYGMIYPIVYTFCFAYLQTRIYFGPENITLRSTLFIGNILLVMLILIYKLTVETLLDLESHKFVAYLANSSSCATVIVERIIFISIFSFLVLVPFYPFAKLLLGTQFDTTHAWWPGTFLVLLCSCWFCTSYCMCAMVYMPTTKALTNFWTRVNQPLFTFGGFWIPLATLSSYSPVLGYLSYANPFIYITEGLRRSLLANPNFLNLYICCSFLSLAGIILTILAIYLFKKRLDCVK</sequence>
<keyword evidence="4 5" id="KW-0472">Membrane</keyword>
<comment type="subcellular location">
    <subcellularLocation>
        <location evidence="1">Membrane</location>
        <topology evidence="1">Multi-pass membrane protein</topology>
    </subcellularLocation>
</comment>
<dbReference type="GO" id="GO:0140359">
    <property type="term" value="F:ABC-type transporter activity"/>
    <property type="evidence" value="ECO:0007669"/>
    <property type="project" value="InterPro"/>
</dbReference>
<feature type="transmembrane region" description="Helical" evidence="5">
    <location>
        <begin position="28"/>
        <end position="50"/>
    </location>
</feature>
<feature type="transmembrane region" description="Helical" evidence="5">
    <location>
        <begin position="62"/>
        <end position="84"/>
    </location>
</feature>
<dbReference type="Pfam" id="PF01061">
    <property type="entry name" value="ABC2_membrane"/>
    <property type="match status" value="1"/>
</dbReference>
<evidence type="ECO:0000313" key="8">
    <source>
        <dbReference type="Proteomes" id="UP000032214"/>
    </source>
</evidence>
<dbReference type="EMBL" id="ARQD01000001">
    <property type="protein sequence ID" value="KIX85521.1"/>
    <property type="molecule type" value="Genomic_DNA"/>
</dbReference>
<dbReference type="GO" id="GO:0016020">
    <property type="term" value="C:membrane"/>
    <property type="evidence" value="ECO:0007669"/>
    <property type="project" value="UniProtKB-SubCell"/>
</dbReference>
<feature type="transmembrane region" description="Helical" evidence="5">
    <location>
        <begin position="235"/>
        <end position="260"/>
    </location>
</feature>
<dbReference type="STRING" id="1306947.J120_00930"/>
<organism evidence="7 8">
    <name type="scientific">candidate division TM6 bacterium JCVI TM6SC1</name>
    <dbReference type="NCBI Taxonomy" id="1306947"/>
    <lineage>
        <taxon>Bacteria</taxon>
        <taxon>Candidatus Babelota</taxon>
        <taxon>Vermiphilus</taxon>
    </lineage>
</organism>
<keyword evidence="8" id="KW-1185">Reference proteome</keyword>
<dbReference type="InterPro" id="IPR013525">
    <property type="entry name" value="ABC2_TM"/>
</dbReference>
<evidence type="ECO:0000256" key="1">
    <source>
        <dbReference type="ARBA" id="ARBA00004141"/>
    </source>
</evidence>
<name>A0A0D2JEN3_9BACT</name>
<evidence type="ECO:0000313" key="7">
    <source>
        <dbReference type="EMBL" id="KIX85521.1"/>
    </source>
</evidence>
<evidence type="ECO:0000259" key="6">
    <source>
        <dbReference type="Pfam" id="PF01061"/>
    </source>
</evidence>
<evidence type="ECO:0000256" key="5">
    <source>
        <dbReference type="SAM" id="Phobius"/>
    </source>
</evidence>
<dbReference type="Proteomes" id="UP000032214">
    <property type="component" value="Unassembled WGS sequence"/>
</dbReference>
<evidence type="ECO:0000256" key="2">
    <source>
        <dbReference type="ARBA" id="ARBA00022692"/>
    </source>
</evidence>
<keyword evidence="2 5" id="KW-0812">Transmembrane</keyword>
<dbReference type="eggNOG" id="ENOG502ZW7G">
    <property type="taxonomic scope" value="Bacteria"/>
</dbReference>
<keyword evidence="3 5" id="KW-1133">Transmembrane helix</keyword>
<feature type="transmembrane region" description="Helical" evidence="5">
    <location>
        <begin position="145"/>
        <end position="171"/>
    </location>
</feature>
<feature type="domain" description="ABC-2 type transporter transmembrane" evidence="6">
    <location>
        <begin position="12"/>
        <end position="229"/>
    </location>
</feature>
<dbReference type="AlphaFoldDB" id="A0A0D2JEN3"/>
<feature type="transmembrane region" description="Helical" evidence="5">
    <location>
        <begin position="192"/>
        <end position="215"/>
    </location>
</feature>
<evidence type="ECO:0000256" key="3">
    <source>
        <dbReference type="ARBA" id="ARBA00022989"/>
    </source>
</evidence>
<feature type="transmembrane region" description="Helical" evidence="5">
    <location>
        <begin position="96"/>
        <end position="125"/>
    </location>
</feature>
<gene>
    <name evidence="7" type="ORF">J120_00930</name>
</gene>
<reference evidence="7 8" key="1">
    <citation type="journal article" date="2013" name="Proc. Natl. Acad. Sci. U.S.A.">
        <title>Candidate phylum TM6 genome recovered from a hospital sink biofilm provides genomic insights into this uncultivated phylum.</title>
        <authorList>
            <person name="McLean J.S."/>
            <person name="Lombardo M.J."/>
            <person name="Badger J.H."/>
            <person name="Edlund A."/>
            <person name="Novotny M."/>
            <person name="Yee-Greenbaum J."/>
            <person name="Vyahhi N."/>
            <person name="Hall A.P."/>
            <person name="Yang Y."/>
            <person name="Dupont C.L."/>
            <person name="Ziegler M.G."/>
            <person name="Chitsaz H."/>
            <person name="Allen A.E."/>
            <person name="Yooseph S."/>
            <person name="Tesler G."/>
            <person name="Pevzner P.A."/>
            <person name="Friedman R.M."/>
            <person name="Nealson K.H."/>
            <person name="Venter J.C."/>
            <person name="Lasken R.S."/>
        </authorList>
    </citation>
    <scope>NUCLEOTIDE SEQUENCE [LARGE SCALE GENOMIC DNA]</scope>
    <source>
        <strain evidence="7 8">TM6SC1</strain>
    </source>
</reference>
<evidence type="ECO:0000256" key="4">
    <source>
        <dbReference type="ARBA" id="ARBA00023136"/>
    </source>
</evidence>
<protein>
    <recommendedName>
        <fullName evidence="6">ABC-2 type transporter transmembrane domain-containing protein</fullName>
    </recommendedName>
</protein>
<proteinExistence type="predicted"/>